<evidence type="ECO:0000256" key="1">
    <source>
        <dbReference type="SAM" id="Coils"/>
    </source>
</evidence>
<dbReference type="Proteomes" id="UP000320475">
    <property type="component" value="Unassembled WGS sequence"/>
</dbReference>
<gene>
    <name evidence="2" type="ORF">SeLEV6574_g07597</name>
</gene>
<evidence type="ECO:0000313" key="2">
    <source>
        <dbReference type="EMBL" id="TPX38826.1"/>
    </source>
</evidence>
<accession>A0A507CKB5</accession>
<reference evidence="2 3" key="1">
    <citation type="journal article" date="2019" name="Sci. Rep.">
        <title>Comparative genomics of chytrid fungi reveal insights into the obligate biotrophic and pathogenic lifestyle of Synchytrium endobioticum.</title>
        <authorList>
            <person name="van de Vossenberg B.T.L.H."/>
            <person name="Warris S."/>
            <person name="Nguyen H.D.T."/>
            <person name="van Gent-Pelzer M.P.E."/>
            <person name="Joly D.L."/>
            <person name="van de Geest H.C."/>
            <person name="Bonants P.J.M."/>
            <person name="Smith D.S."/>
            <person name="Levesque C.A."/>
            <person name="van der Lee T.A.J."/>
        </authorList>
    </citation>
    <scope>NUCLEOTIDE SEQUENCE [LARGE SCALE GENOMIC DNA]</scope>
    <source>
        <strain evidence="2 3">LEV6574</strain>
    </source>
</reference>
<comment type="caution">
    <text evidence="2">The sequence shown here is derived from an EMBL/GenBank/DDBJ whole genome shotgun (WGS) entry which is preliminary data.</text>
</comment>
<keyword evidence="1" id="KW-0175">Coiled coil</keyword>
<dbReference type="AlphaFoldDB" id="A0A507CKB5"/>
<dbReference type="OrthoDB" id="2133451at2759"/>
<protein>
    <submittedName>
        <fullName evidence="2">Uncharacterized protein</fullName>
    </submittedName>
</protein>
<feature type="coiled-coil region" evidence="1">
    <location>
        <begin position="139"/>
        <end position="212"/>
    </location>
</feature>
<organism evidence="2 3">
    <name type="scientific">Synchytrium endobioticum</name>
    <dbReference type="NCBI Taxonomy" id="286115"/>
    <lineage>
        <taxon>Eukaryota</taxon>
        <taxon>Fungi</taxon>
        <taxon>Fungi incertae sedis</taxon>
        <taxon>Chytridiomycota</taxon>
        <taxon>Chytridiomycota incertae sedis</taxon>
        <taxon>Chytridiomycetes</taxon>
        <taxon>Synchytriales</taxon>
        <taxon>Synchytriaceae</taxon>
        <taxon>Synchytrium</taxon>
    </lineage>
</organism>
<evidence type="ECO:0000313" key="3">
    <source>
        <dbReference type="Proteomes" id="UP000320475"/>
    </source>
</evidence>
<proteinExistence type="predicted"/>
<name>A0A507CKB5_9FUNG</name>
<sequence>MNGNIEGQWEISKLNSYEVVDPSSSSCDSNDHQVDQAHHNDVHVTSAEQMKTLLDHARKVIVDMREHIRRMEQIELRNSNGELPPYDQLVMRLEGLVTQQRIINAESARLMSVNYLVNIGNFARNRQFARIVAKGRYQMLLLQSTVQSLESNVDNLSSEVEVRKEQADYLAESLKNTQSLMESTLAEYRDELRRQDDELKRQQNAVAAMSKTRFNQDFVVDSAIFLFSLWAINTMIVDLPIRVATTAAIRTSNRRRAAALQGSKVLLLILMIWRLKSLAKGYGFHNSVGSFVPYVFSVALQLHHGITWTISTATHPFRPASLNA</sequence>
<dbReference type="EMBL" id="QEAM01000562">
    <property type="protein sequence ID" value="TPX38826.1"/>
    <property type="molecule type" value="Genomic_DNA"/>
</dbReference>